<sequence length="102" mass="11114">MVLLAVAFGVFQWAMVTCDALLQDRVTDRARATVSSLSGFGAEVIGVLLCAGYGLGSRIWEHSTLFVLAAVPYLLIALVLRIRAFRHRRRTRRTPGGGRSGP</sequence>
<dbReference type="InterPro" id="IPR036259">
    <property type="entry name" value="MFS_trans_sf"/>
</dbReference>
<dbReference type="EMBL" id="LJGW01000120">
    <property type="protein sequence ID" value="OEV12708.1"/>
    <property type="molecule type" value="Genomic_DNA"/>
</dbReference>
<dbReference type="Proteomes" id="UP000176005">
    <property type="component" value="Unassembled WGS sequence"/>
</dbReference>
<keyword evidence="1" id="KW-1133">Transmembrane helix</keyword>
<feature type="transmembrane region" description="Helical" evidence="1">
    <location>
        <begin position="65"/>
        <end position="84"/>
    </location>
</feature>
<dbReference type="SUPFAM" id="SSF103473">
    <property type="entry name" value="MFS general substrate transporter"/>
    <property type="match status" value="1"/>
</dbReference>
<accession>A0A1E7L983</accession>
<evidence type="ECO:0000256" key="1">
    <source>
        <dbReference type="SAM" id="Phobius"/>
    </source>
</evidence>
<comment type="caution">
    <text evidence="2">The sequence shown here is derived from an EMBL/GenBank/DDBJ whole genome shotgun (WGS) entry which is preliminary data.</text>
</comment>
<keyword evidence="1" id="KW-0472">Membrane</keyword>
<proteinExistence type="predicted"/>
<name>A0A1E7L983_9ACTN</name>
<dbReference type="AlphaFoldDB" id="A0A1E7L983"/>
<evidence type="ECO:0000313" key="2">
    <source>
        <dbReference type="EMBL" id="OEV12708.1"/>
    </source>
</evidence>
<reference evidence="2 3" key="1">
    <citation type="journal article" date="2016" name="Front. Microbiol.">
        <title>Comparative Genomics Analysis of Streptomyces Species Reveals Their Adaptation to the Marine Environment and Their Diversity at the Genomic Level.</title>
        <authorList>
            <person name="Tian X."/>
            <person name="Zhang Z."/>
            <person name="Yang T."/>
            <person name="Chen M."/>
            <person name="Li J."/>
            <person name="Chen F."/>
            <person name="Yang J."/>
            <person name="Li W."/>
            <person name="Zhang B."/>
            <person name="Zhang Z."/>
            <person name="Wu J."/>
            <person name="Zhang C."/>
            <person name="Long L."/>
            <person name="Xiao J."/>
        </authorList>
    </citation>
    <scope>NUCLEOTIDE SEQUENCE [LARGE SCALE GENOMIC DNA]</scope>
    <source>
        <strain evidence="2 3">SCSIO 10429</strain>
    </source>
</reference>
<keyword evidence="1" id="KW-0812">Transmembrane</keyword>
<evidence type="ECO:0000313" key="3">
    <source>
        <dbReference type="Proteomes" id="UP000176005"/>
    </source>
</evidence>
<gene>
    <name evidence="2" type="ORF">AN218_07040</name>
</gene>
<dbReference type="PATRIC" id="fig|518642.10.peg.1755"/>
<protein>
    <submittedName>
        <fullName evidence="2">Uncharacterized protein</fullName>
    </submittedName>
</protein>
<keyword evidence="3" id="KW-1185">Reference proteome</keyword>
<organism evidence="2 3">
    <name type="scientific">Streptomyces nanshensis</name>
    <dbReference type="NCBI Taxonomy" id="518642"/>
    <lineage>
        <taxon>Bacteria</taxon>
        <taxon>Bacillati</taxon>
        <taxon>Actinomycetota</taxon>
        <taxon>Actinomycetes</taxon>
        <taxon>Kitasatosporales</taxon>
        <taxon>Streptomycetaceae</taxon>
        <taxon>Streptomyces</taxon>
    </lineage>
</organism>